<evidence type="ECO:0000313" key="21">
    <source>
        <dbReference type="Proteomes" id="UP001360953"/>
    </source>
</evidence>
<gene>
    <name evidence="20" type="ORF">J3D65DRAFT_624305</name>
</gene>
<evidence type="ECO:0000256" key="11">
    <source>
        <dbReference type="ARBA" id="ARBA00022692"/>
    </source>
</evidence>
<evidence type="ECO:0000256" key="2">
    <source>
        <dbReference type="ARBA" id="ARBA00004141"/>
    </source>
</evidence>
<dbReference type="RefSeq" id="XP_066655222.1">
    <property type="nucleotide sequence ID" value="XM_066800234.1"/>
</dbReference>
<dbReference type="InterPro" id="IPR008949">
    <property type="entry name" value="Isoprenoid_synthase_dom_sf"/>
</dbReference>
<dbReference type="InterPro" id="IPR002060">
    <property type="entry name" value="Squ/phyt_synthse"/>
</dbReference>
<keyword evidence="16" id="KW-0511">Multifunctional enzyme</keyword>
<dbReference type="SFLD" id="SFLDG01212">
    <property type="entry name" value="Phytoene_synthase_like"/>
    <property type="match status" value="1"/>
</dbReference>
<evidence type="ECO:0000256" key="16">
    <source>
        <dbReference type="ARBA" id="ARBA00023268"/>
    </source>
</evidence>
<feature type="transmembrane region" description="Helical" evidence="19">
    <location>
        <begin position="154"/>
        <end position="177"/>
    </location>
</feature>
<comment type="similarity">
    <text evidence="6">In the C-terminal section; belongs to the phytoene/squalene synthase family.</text>
</comment>
<evidence type="ECO:0000256" key="18">
    <source>
        <dbReference type="ARBA" id="ARBA00029335"/>
    </source>
</evidence>
<keyword evidence="14 19" id="KW-0472">Membrane</keyword>
<evidence type="ECO:0000256" key="17">
    <source>
        <dbReference type="ARBA" id="ARBA00029313"/>
    </source>
</evidence>
<evidence type="ECO:0000256" key="12">
    <source>
        <dbReference type="ARBA" id="ARBA00022746"/>
    </source>
</evidence>
<evidence type="ECO:0000256" key="1">
    <source>
        <dbReference type="ARBA" id="ARBA00001805"/>
    </source>
</evidence>
<organism evidence="20 21">
    <name type="scientific">Phyllosticta citribraziliensis</name>
    <dbReference type="NCBI Taxonomy" id="989973"/>
    <lineage>
        <taxon>Eukaryota</taxon>
        <taxon>Fungi</taxon>
        <taxon>Dikarya</taxon>
        <taxon>Ascomycota</taxon>
        <taxon>Pezizomycotina</taxon>
        <taxon>Dothideomycetes</taxon>
        <taxon>Dothideomycetes incertae sedis</taxon>
        <taxon>Botryosphaeriales</taxon>
        <taxon>Phyllostictaceae</taxon>
        <taxon>Phyllosticta</taxon>
    </lineage>
</organism>
<dbReference type="GeneID" id="92033140"/>
<keyword evidence="21" id="KW-1185">Reference proteome</keyword>
<dbReference type="Pfam" id="PF00494">
    <property type="entry name" value="SQS_PSY"/>
    <property type="match status" value="1"/>
</dbReference>
<dbReference type="EMBL" id="JBBPEH010000006">
    <property type="protein sequence ID" value="KAK7537071.1"/>
    <property type="molecule type" value="Genomic_DNA"/>
</dbReference>
<comment type="similarity">
    <text evidence="5">In the N-terminal section; belongs to the lycopene beta-cyclase family.</text>
</comment>
<dbReference type="InterPro" id="IPR017825">
    <property type="entry name" value="Lycopene_cyclase_dom"/>
</dbReference>
<feature type="transmembrane region" description="Helical" evidence="19">
    <location>
        <begin position="183"/>
        <end position="204"/>
    </location>
</feature>
<accession>A0ABR1LPH1</accession>
<dbReference type="EC" id="5.5.1.19" evidence="7"/>
<comment type="catalytic activity">
    <reaction evidence="17">
        <text>gamma-carotene = all-trans-beta-carotene</text>
        <dbReference type="Rhea" id="RHEA:32239"/>
        <dbReference type="ChEBI" id="CHEBI:17579"/>
        <dbReference type="ChEBI" id="CHEBI:27740"/>
        <dbReference type="EC" id="5.5.1.19"/>
    </reaction>
</comment>
<feature type="transmembrane region" description="Helical" evidence="19">
    <location>
        <begin position="80"/>
        <end position="97"/>
    </location>
</feature>
<comment type="caution">
    <text evidence="20">The sequence shown here is derived from an EMBL/GenBank/DDBJ whole genome shotgun (WGS) entry which is preliminary data.</text>
</comment>
<evidence type="ECO:0000256" key="13">
    <source>
        <dbReference type="ARBA" id="ARBA00022989"/>
    </source>
</evidence>
<protein>
    <recommendedName>
        <fullName evidence="9">Bifunctional lycopene cyclase/phytoene synthase</fullName>
        <ecNumber evidence="8">2.5.1.32</ecNumber>
        <ecNumber evidence="7">5.5.1.19</ecNumber>
    </recommendedName>
</protein>
<dbReference type="InterPro" id="IPR019845">
    <property type="entry name" value="Squalene/phytoene_synthase_CS"/>
</dbReference>
<comment type="catalytic activity">
    <reaction evidence="18">
        <text>all-trans-lycopene = gamma-carotene</text>
        <dbReference type="Rhea" id="RHEA:32219"/>
        <dbReference type="ChEBI" id="CHEBI:15948"/>
        <dbReference type="ChEBI" id="CHEBI:27740"/>
        <dbReference type="EC" id="5.5.1.19"/>
    </reaction>
</comment>
<evidence type="ECO:0000256" key="19">
    <source>
        <dbReference type="SAM" id="Phobius"/>
    </source>
</evidence>
<keyword evidence="11 19" id="KW-0812">Transmembrane</keyword>
<dbReference type="PROSITE" id="PS01045">
    <property type="entry name" value="SQUALEN_PHYTOEN_SYN_2"/>
    <property type="match status" value="1"/>
</dbReference>
<feature type="transmembrane region" description="Helical" evidence="19">
    <location>
        <begin position="230"/>
        <end position="254"/>
    </location>
</feature>
<evidence type="ECO:0000256" key="7">
    <source>
        <dbReference type="ARBA" id="ARBA00012242"/>
    </source>
</evidence>
<keyword evidence="13 19" id="KW-1133">Transmembrane helix</keyword>
<reference evidence="20 21" key="1">
    <citation type="submission" date="2024-04" db="EMBL/GenBank/DDBJ databases">
        <title>Phyllosticta paracitricarpa is synonymous to the EU quarantine fungus P. citricarpa based on phylogenomic analyses.</title>
        <authorList>
            <consortium name="Lawrence Berkeley National Laboratory"/>
            <person name="Van ingen-buijs V.A."/>
            <person name="Van westerhoven A.C."/>
            <person name="Haridas S."/>
            <person name="Skiadas P."/>
            <person name="Martin F."/>
            <person name="Groenewald J.Z."/>
            <person name="Crous P.W."/>
            <person name="Seidl M.F."/>
        </authorList>
    </citation>
    <scope>NUCLEOTIDE SEQUENCE [LARGE SCALE GENOMIC DNA]</scope>
    <source>
        <strain evidence="20 21">CPC 17464</strain>
    </source>
</reference>
<dbReference type="Gene3D" id="1.10.600.10">
    <property type="entry name" value="Farnesyl Diphosphate Synthase"/>
    <property type="match status" value="1"/>
</dbReference>
<feature type="transmembrane region" description="Helical" evidence="19">
    <location>
        <begin position="36"/>
        <end position="55"/>
    </location>
</feature>
<keyword evidence="15" id="KW-0413">Isomerase</keyword>
<evidence type="ECO:0000256" key="14">
    <source>
        <dbReference type="ARBA" id="ARBA00023136"/>
    </source>
</evidence>
<dbReference type="SUPFAM" id="SSF48576">
    <property type="entry name" value="Terpenoid synthases"/>
    <property type="match status" value="1"/>
</dbReference>
<dbReference type="SFLD" id="SFLDG01018">
    <property type="entry name" value="Squalene/Phytoene_Synthase_Lik"/>
    <property type="match status" value="1"/>
</dbReference>
<proteinExistence type="inferred from homology"/>
<dbReference type="InterPro" id="IPR033904">
    <property type="entry name" value="Trans_IPPS_HH"/>
</dbReference>
<keyword evidence="10" id="KW-0808">Transferase</keyword>
<sequence>MGFDYALVHLKYTIPPAIVLSIAYRPLLTRLDLYRIAFLVVIAVLSTIPWDSYLIRTRVWSYPSHVIIGPKLLDIPAEEVFFFVIQTFNTSLLYLFLSKPVFHPAYLHTEKKSPNAGYLRLSHWALLKRGGQAALALGIFISIRMIKTGGHGTYLGLIVLWAFPFLLLLWSLAYQFLINLPKYSIGLPIAIPTLYLWLVDTLALQRGTWVIESDTKTGIHLWPGLEIEEAFFFLVTNCLIVFGLVAFDNALAVLNACPKHFPSVPAWPSPLLLVRALLLPVSEYDGEYLGALREALVRLRQKSRSFYLASGSFQGRLRMDLIVLYSYCRAADDLVDESSVGQAKEWIAKMRKFLDISYEKGGQRDLASNFIDKQFPQRFKSAFHHLPTAYLSRKPLYDMLDGFEMDIAFEVAGNDTSRHPIRTVADLDLYGARVAGTVAESILELVFHHLPSHVTTKEKARLLKAGARMGIALQYVNISRDIAVDARIGRVYIPLDWLAEQDLTPAAVIKNPSGTRVEALRLKLLDRAFELYDGAKDAIESLPEDARGPMRVAVESYMEIGRVIKQEGYTVRAGRATVPKKRRIRVAWTALSGPASTAAVKASSR</sequence>
<dbReference type="PANTHER" id="PTHR31480">
    <property type="entry name" value="BIFUNCTIONAL LYCOPENE CYCLASE/PHYTOENE SYNTHASE"/>
    <property type="match status" value="1"/>
</dbReference>
<evidence type="ECO:0000313" key="20">
    <source>
        <dbReference type="EMBL" id="KAK7537071.1"/>
    </source>
</evidence>
<dbReference type="InterPro" id="IPR044843">
    <property type="entry name" value="Trans_IPPS_bact-type"/>
</dbReference>
<dbReference type="SFLD" id="SFLDS00005">
    <property type="entry name" value="Isoprenoid_Synthase_Type_I"/>
    <property type="match status" value="1"/>
</dbReference>
<evidence type="ECO:0000256" key="10">
    <source>
        <dbReference type="ARBA" id="ARBA00022679"/>
    </source>
</evidence>
<evidence type="ECO:0000256" key="8">
    <source>
        <dbReference type="ARBA" id="ARBA00012396"/>
    </source>
</evidence>
<dbReference type="Proteomes" id="UP001360953">
    <property type="component" value="Unassembled WGS sequence"/>
</dbReference>
<comment type="catalytic activity">
    <reaction evidence="1">
        <text>2 (2E,6E,10E)-geranylgeranyl diphosphate = 15-cis-phytoene + 2 diphosphate</text>
        <dbReference type="Rhea" id="RHEA:34475"/>
        <dbReference type="ChEBI" id="CHEBI:27787"/>
        <dbReference type="ChEBI" id="CHEBI:33019"/>
        <dbReference type="ChEBI" id="CHEBI:58756"/>
        <dbReference type="EC" id="2.5.1.32"/>
    </reaction>
</comment>
<keyword evidence="12" id="KW-0125">Carotenoid biosynthesis</keyword>
<comment type="pathway">
    <text evidence="3">Carotenoid biosynthesis; beta-carotene biosynthesis.</text>
</comment>
<evidence type="ECO:0000256" key="6">
    <source>
        <dbReference type="ARBA" id="ARBA00008406"/>
    </source>
</evidence>
<dbReference type="CDD" id="cd00683">
    <property type="entry name" value="Trans_IPPS_HH"/>
    <property type="match status" value="1"/>
</dbReference>
<evidence type="ECO:0000256" key="3">
    <source>
        <dbReference type="ARBA" id="ARBA00005089"/>
    </source>
</evidence>
<feature type="transmembrane region" description="Helical" evidence="19">
    <location>
        <begin position="6"/>
        <end position="24"/>
    </location>
</feature>
<comment type="subcellular location">
    <subcellularLocation>
        <location evidence="2">Membrane</location>
        <topology evidence="2">Multi-pass membrane protein</topology>
    </subcellularLocation>
</comment>
<evidence type="ECO:0000256" key="4">
    <source>
        <dbReference type="ARBA" id="ARBA00005172"/>
    </source>
</evidence>
<dbReference type="NCBIfam" id="TIGR03462">
    <property type="entry name" value="CarR_dom_SF"/>
    <property type="match status" value="2"/>
</dbReference>
<evidence type="ECO:0000256" key="5">
    <source>
        <dbReference type="ARBA" id="ARBA00008247"/>
    </source>
</evidence>
<comment type="pathway">
    <text evidence="4">Carotenoid biosynthesis; phytoene biosynthesis; all-trans-phytoene from geranylgeranyl diphosphate: step 1/1.</text>
</comment>
<evidence type="ECO:0000256" key="15">
    <source>
        <dbReference type="ARBA" id="ARBA00023235"/>
    </source>
</evidence>
<evidence type="ECO:0000256" key="9">
    <source>
        <dbReference type="ARBA" id="ARBA00018909"/>
    </source>
</evidence>
<name>A0ABR1LPH1_9PEZI</name>
<dbReference type="EC" id="2.5.1.32" evidence="8"/>